<reference evidence="1" key="2">
    <citation type="journal article" date="2015" name="Data Brief">
        <title>Shoot transcriptome of the giant reed, Arundo donax.</title>
        <authorList>
            <person name="Barrero R.A."/>
            <person name="Guerrero F.D."/>
            <person name="Moolhuijzen P."/>
            <person name="Goolsby J.A."/>
            <person name="Tidwell J."/>
            <person name="Bellgard S.E."/>
            <person name="Bellgard M.I."/>
        </authorList>
    </citation>
    <scope>NUCLEOTIDE SEQUENCE</scope>
    <source>
        <tissue evidence="1">Shoot tissue taken approximately 20 cm above the soil surface</tissue>
    </source>
</reference>
<proteinExistence type="predicted"/>
<protein>
    <submittedName>
        <fullName evidence="1">Uncharacterized protein</fullName>
    </submittedName>
</protein>
<evidence type="ECO:0000313" key="1">
    <source>
        <dbReference type="EMBL" id="JAD91623.1"/>
    </source>
</evidence>
<dbReference type="EMBL" id="GBRH01206272">
    <property type="protein sequence ID" value="JAD91623.1"/>
    <property type="molecule type" value="Transcribed_RNA"/>
</dbReference>
<name>A0A0A9DY63_ARUDO</name>
<reference evidence="1" key="1">
    <citation type="submission" date="2014-09" db="EMBL/GenBank/DDBJ databases">
        <authorList>
            <person name="Magalhaes I.L.F."/>
            <person name="Oliveira U."/>
            <person name="Santos F.R."/>
            <person name="Vidigal T.H.D.A."/>
            <person name="Brescovit A.D."/>
            <person name="Santos A.J."/>
        </authorList>
    </citation>
    <scope>NUCLEOTIDE SEQUENCE</scope>
    <source>
        <tissue evidence="1">Shoot tissue taken approximately 20 cm above the soil surface</tissue>
    </source>
</reference>
<dbReference type="AlphaFoldDB" id="A0A0A9DY63"/>
<accession>A0A0A9DY63</accession>
<sequence>MWSLIICSSIEIASRLKKCCILRSILIARILSHKKLYKPKKISSYV</sequence>
<organism evidence="1">
    <name type="scientific">Arundo donax</name>
    <name type="common">Giant reed</name>
    <name type="synonym">Donax arundinaceus</name>
    <dbReference type="NCBI Taxonomy" id="35708"/>
    <lineage>
        <taxon>Eukaryota</taxon>
        <taxon>Viridiplantae</taxon>
        <taxon>Streptophyta</taxon>
        <taxon>Embryophyta</taxon>
        <taxon>Tracheophyta</taxon>
        <taxon>Spermatophyta</taxon>
        <taxon>Magnoliopsida</taxon>
        <taxon>Liliopsida</taxon>
        <taxon>Poales</taxon>
        <taxon>Poaceae</taxon>
        <taxon>PACMAD clade</taxon>
        <taxon>Arundinoideae</taxon>
        <taxon>Arundineae</taxon>
        <taxon>Arundo</taxon>
    </lineage>
</organism>